<comment type="subcellular location">
    <subcellularLocation>
        <location evidence="2">Lysosome</location>
    </subcellularLocation>
</comment>
<evidence type="ECO:0000256" key="2">
    <source>
        <dbReference type="ARBA" id="ARBA00004371"/>
    </source>
</evidence>
<evidence type="ECO:0000256" key="1">
    <source>
        <dbReference type="ARBA" id="ARBA00001913"/>
    </source>
</evidence>
<evidence type="ECO:0000256" key="13">
    <source>
        <dbReference type="ARBA" id="ARBA00056350"/>
    </source>
</evidence>
<keyword evidence="10" id="KW-0325">Glycoprotein</keyword>
<evidence type="ECO:0000256" key="3">
    <source>
        <dbReference type="ARBA" id="ARBA00008779"/>
    </source>
</evidence>
<keyword evidence="8" id="KW-0865">Zymogen</keyword>
<protein>
    <recommendedName>
        <fullName evidence="16">Iduronate 2-sulfatase</fullName>
        <ecNumber evidence="15">3.1.6.13</ecNumber>
    </recommendedName>
    <alternativeName>
        <fullName evidence="17">Alpha-L-iduronate sulfate sulfatase</fullName>
    </alternativeName>
</protein>
<reference evidence="19" key="1">
    <citation type="submission" date="2023-01" db="EMBL/GenBank/DDBJ databases">
        <title>Genome assembly of the deep-sea coral Lophelia pertusa.</title>
        <authorList>
            <person name="Herrera S."/>
            <person name="Cordes E."/>
        </authorList>
    </citation>
    <scope>NUCLEOTIDE SEQUENCE</scope>
    <source>
        <strain evidence="19">USNM1676648</strain>
        <tissue evidence="19">Polyp</tissue>
    </source>
</reference>
<dbReference type="InterPro" id="IPR000917">
    <property type="entry name" value="Sulfatase_N"/>
</dbReference>
<evidence type="ECO:0000313" key="19">
    <source>
        <dbReference type="EMBL" id="KAJ7363360.1"/>
    </source>
</evidence>
<comment type="similarity">
    <text evidence="3">Belongs to the sulfatase family.</text>
</comment>
<evidence type="ECO:0000256" key="15">
    <source>
        <dbReference type="ARBA" id="ARBA00066413"/>
    </source>
</evidence>
<dbReference type="CDD" id="cd16030">
    <property type="entry name" value="iduronate-2-sulfatase"/>
    <property type="match status" value="1"/>
</dbReference>
<evidence type="ECO:0000259" key="18">
    <source>
        <dbReference type="Pfam" id="PF00884"/>
    </source>
</evidence>
<dbReference type="GO" id="GO:0043202">
    <property type="term" value="C:lysosomal lumen"/>
    <property type="evidence" value="ECO:0007669"/>
    <property type="project" value="UniProtKB-ARBA"/>
</dbReference>
<comment type="function">
    <text evidence="13">Lysosomal enzyme involved in the degradation pathway of dermatan sulfate and heparan sulfate.</text>
</comment>
<proteinExistence type="inferred from homology"/>
<evidence type="ECO:0000256" key="8">
    <source>
        <dbReference type="ARBA" id="ARBA00023145"/>
    </source>
</evidence>
<dbReference type="Gene3D" id="3.40.720.10">
    <property type="entry name" value="Alkaline Phosphatase, subunit A"/>
    <property type="match status" value="1"/>
</dbReference>
<dbReference type="EMBL" id="MU827306">
    <property type="protein sequence ID" value="KAJ7363360.1"/>
    <property type="molecule type" value="Genomic_DNA"/>
</dbReference>
<dbReference type="GO" id="GO:1901136">
    <property type="term" value="P:carbohydrate derivative catabolic process"/>
    <property type="evidence" value="ECO:0007669"/>
    <property type="project" value="UniProtKB-ARBA"/>
</dbReference>
<keyword evidence="5" id="KW-0732">Signal</keyword>
<keyword evidence="7" id="KW-0106">Calcium</keyword>
<evidence type="ECO:0000313" key="20">
    <source>
        <dbReference type="Proteomes" id="UP001163046"/>
    </source>
</evidence>
<dbReference type="PANTHER" id="PTHR45953">
    <property type="entry name" value="IDURONATE 2-SULFATASE"/>
    <property type="match status" value="1"/>
</dbReference>
<dbReference type="AlphaFoldDB" id="A0A9W9YQT2"/>
<evidence type="ECO:0000256" key="14">
    <source>
        <dbReference type="ARBA" id="ARBA00062513"/>
    </source>
</evidence>
<dbReference type="PROSITE" id="PS00149">
    <property type="entry name" value="SULFATASE_2"/>
    <property type="match status" value="1"/>
</dbReference>
<name>A0A9W9YQT2_9CNID</name>
<evidence type="ECO:0000256" key="12">
    <source>
        <dbReference type="ARBA" id="ARBA00050460"/>
    </source>
</evidence>
<evidence type="ECO:0000256" key="17">
    <source>
        <dbReference type="ARBA" id="ARBA00081076"/>
    </source>
</evidence>
<organism evidence="19 20">
    <name type="scientific">Desmophyllum pertusum</name>
    <dbReference type="NCBI Taxonomy" id="174260"/>
    <lineage>
        <taxon>Eukaryota</taxon>
        <taxon>Metazoa</taxon>
        <taxon>Cnidaria</taxon>
        <taxon>Anthozoa</taxon>
        <taxon>Hexacorallia</taxon>
        <taxon>Scleractinia</taxon>
        <taxon>Caryophylliina</taxon>
        <taxon>Caryophylliidae</taxon>
        <taxon>Desmophyllum</taxon>
    </lineage>
</organism>
<evidence type="ECO:0000256" key="7">
    <source>
        <dbReference type="ARBA" id="ARBA00022837"/>
    </source>
</evidence>
<evidence type="ECO:0000256" key="10">
    <source>
        <dbReference type="ARBA" id="ARBA00023180"/>
    </source>
</evidence>
<dbReference type="EC" id="3.1.6.13" evidence="15"/>
<feature type="domain" description="Sulfatase N-terminal" evidence="18">
    <location>
        <begin position="17"/>
        <end position="388"/>
    </location>
</feature>
<dbReference type="InterPro" id="IPR017850">
    <property type="entry name" value="Alkaline_phosphatase_core_sf"/>
</dbReference>
<keyword evidence="6" id="KW-0378">Hydrolase</keyword>
<dbReference type="Pfam" id="PF00884">
    <property type="entry name" value="Sulfatase"/>
    <property type="match status" value="1"/>
</dbReference>
<dbReference type="Proteomes" id="UP001163046">
    <property type="component" value="Unassembled WGS sequence"/>
</dbReference>
<comment type="caution">
    <text evidence="19">The sequence shown here is derived from an EMBL/GenBank/DDBJ whole genome shotgun (WGS) entry which is preliminary data.</text>
</comment>
<dbReference type="InterPro" id="IPR035874">
    <property type="entry name" value="IDS"/>
</dbReference>
<keyword evidence="4" id="KW-0479">Metal-binding</keyword>
<comment type="cofactor">
    <cofactor evidence="1">
        <name>Ca(2+)</name>
        <dbReference type="ChEBI" id="CHEBI:29108"/>
    </cofactor>
</comment>
<sequence>MCLMVRTSIQLPKNQMNVLFIVSDDLRPSLGSYGDAVVQTPNLDKLAQRSVQFTTAASQQAVCGPSRTSFLTGRRPDTTKLLSNKKATYWRDNAGNFTSLPQHFKNAGYMTVSAGKIFHPGRASNFTDDYPYSWSVPPYHPSTHKFKNAPVCPGTDGKLYTNIVCPVDVSQQPEGTLPDIQSTQYAINFLKNHSTHSNTRNQPFFLAVGYHKPHIPLKYPKKFLDLYPIEKIHVAPDPSRPIHMPPVAYEPWTDIRWRDDIAALNLSFPYEQMPDGYAKRIRQSYYAATSYMDSLIGELLEALDHYGLGDNTVVSFVGDHGWALGEHLEWSKFNNFRVATNVPLMVHVPGLTDYKGNEGSDTRHSGIVSNALVELVDLFPTLAELTGIKVPDICPDDSSKIILCSEGLSFAPLLKNSTMPWKKAIFSQYPRPSNNPQENTCEPSLSEMTIMGYSMQTSQHRYTEWIQYDHDTRKGNWSNVHATELYIHHMEDRNVASDEEFADLVKQLSNQLQQGWRNAMPKIIT</sequence>
<evidence type="ECO:0000256" key="11">
    <source>
        <dbReference type="ARBA" id="ARBA00023228"/>
    </source>
</evidence>
<evidence type="ECO:0000256" key="4">
    <source>
        <dbReference type="ARBA" id="ARBA00022723"/>
    </source>
</evidence>
<dbReference type="GO" id="GO:0004423">
    <property type="term" value="F:iduronate-2-sulfatase activity"/>
    <property type="evidence" value="ECO:0007669"/>
    <property type="project" value="UniProtKB-EC"/>
</dbReference>
<comment type="subunit">
    <text evidence="14">Monomer. The 58-kDa mature form is composed of two chains resulting from proteolitic processing, the 42-kDa chain and the 14-kDa chain that remain stably associated and form the 58-kDa intermediate form which is enzymatically active.</text>
</comment>
<dbReference type="OrthoDB" id="96314at2759"/>
<gene>
    <name evidence="19" type="ORF">OS493_011648</name>
</gene>
<evidence type="ECO:0000256" key="9">
    <source>
        <dbReference type="ARBA" id="ARBA00023157"/>
    </source>
</evidence>
<keyword evidence="9" id="KW-1015">Disulfide bond</keyword>
<dbReference type="GO" id="GO:0046872">
    <property type="term" value="F:metal ion binding"/>
    <property type="evidence" value="ECO:0007669"/>
    <property type="project" value="UniProtKB-KW"/>
</dbReference>
<comment type="catalytic activity">
    <reaction evidence="12">
        <text>Hydrolysis of the 2-sulfate groups of the L-iduronate 2-sulfate units of dermatan sulfate, heparan sulfate and heparin.</text>
        <dbReference type="EC" id="3.1.6.13"/>
    </reaction>
</comment>
<evidence type="ECO:0000256" key="5">
    <source>
        <dbReference type="ARBA" id="ARBA00022729"/>
    </source>
</evidence>
<dbReference type="PROSITE" id="PS00523">
    <property type="entry name" value="SULFATASE_1"/>
    <property type="match status" value="1"/>
</dbReference>
<dbReference type="InterPro" id="IPR024607">
    <property type="entry name" value="Sulfatase_CS"/>
</dbReference>
<dbReference type="FunFam" id="3.40.720.10:FF:000027">
    <property type="entry name" value="iduronate 2-sulfatase"/>
    <property type="match status" value="1"/>
</dbReference>
<dbReference type="SUPFAM" id="SSF53649">
    <property type="entry name" value="Alkaline phosphatase-like"/>
    <property type="match status" value="1"/>
</dbReference>
<accession>A0A9W9YQT2</accession>
<dbReference type="PANTHER" id="PTHR45953:SF1">
    <property type="entry name" value="IDURONATE 2-SULFATASE"/>
    <property type="match status" value="1"/>
</dbReference>
<evidence type="ECO:0000256" key="16">
    <source>
        <dbReference type="ARBA" id="ARBA00068336"/>
    </source>
</evidence>
<evidence type="ECO:0000256" key="6">
    <source>
        <dbReference type="ARBA" id="ARBA00022801"/>
    </source>
</evidence>
<keyword evidence="11" id="KW-0458">Lysosome</keyword>
<keyword evidence="20" id="KW-1185">Reference proteome</keyword>